<dbReference type="GO" id="GO:0016757">
    <property type="term" value="F:glycosyltransferase activity"/>
    <property type="evidence" value="ECO:0007669"/>
    <property type="project" value="UniProtKB-KW"/>
</dbReference>
<dbReference type="UniPathway" id="UPA00219"/>
<evidence type="ECO:0000256" key="6">
    <source>
        <dbReference type="ARBA" id="ARBA00022960"/>
    </source>
</evidence>
<evidence type="ECO:0000256" key="1">
    <source>
        <dbReference type="ARBA" id="ARBA00004752"/>
    </source>
</evidence>
<dbReference type="GO" id="GO:0018104">
    <property type="term" value="P:peptidoglycan-protein cross-linking"/>
    <property type="evidence" value="ECO:0007669"/>
    <property type="project" value="TreeGrafter"/>
</dbReference>
<evidence type="ECO:0000313" key="12">
    <source>
        <dbReference type="Proteomes" id="UP000055035"/>
    </source>
</evidence>
<evidence type="ECO:0000256" key="9">
    <source>
        <dbReference type="PROSITE-ProRule" id="PRU01373"/>
    </source>
</evidence>
<organism evidence="11 12">
    <name type="scientific">Legionella jordanis</name>
    <dbReference type="NCBI Taxonomy" id="456"/>
    <lineage>
        <taxon>Bacteria</taxon>
        <taxon>Pseudomonadati</taxon>
        <taxon>Pseudomonadota</taxon>
        <taxon>Gammaproteobacteria</taxon>
        <taxon>Legionellales</taxon>
        <taxon>Legionellaceae</taxon>
        <taxon>Legionella</taxon>
    </lineage>
</organism>
<dbReference type="GO" id="GO:0008360">
    <property type="term" value="P:regulation of cell shape"/>
    <property type="evidence" value="ECO:0007669"/>
    <property type="project" value="UniProtKB-UniRule"/>
</dbReference>
<dbReference type="PROSITE" id="PS52029">
    <property type="entry name" value="LD_TPASE"/>
    <property type="match status" value="1"/>
</dbReference>
<dbReference type="OrthoDB" id="9787225at2"/>
<dbReference type="RefSeq" id="WP_122224926.1">
    <property type="nucleotide sequence ID" value="NZ_CAAAIC010000003.1"/>
</dbReference>
<dbReference type="SUPFAM" id="SSF141523">
    <property type="entry name" value="L,D-transpeptidase catalytic domain-like"/>
    <property type="match status" value="1"/>
</dbReference>
<comment type="caution">
    <text evidence="11">The sequence shown here is derived from an EMBL/GenBank/DDBJ whole genome shotgun (WGS) entry which is preliminary data.</text>
</comment>
<dbReference type="GO" id="GO:0005576">
    <property type="term" value="C:extracellular region"/>
    <property type="evidence" value="ECO:0007669"/>
    <property type="project" value="TreeGrafter"/>
</dbReference>
<dbReference type="InterPro" id="IPR005490">
    <property type="entry name" value="LD_TPept_cat_dom"/>
</dbReference>
<evidence type="ECO:0000313" key="11">
    <source>
        <dbReference type="EMBL" id="KTD17135.1"/>
    </source>
</evidence>
<dbReference type="PANTHER" id="PTHR30582">
    <property type="entry name" value="L,D-TRANSPEPTIDASE"/>
    <property type="match status" value="1"/>
</dbReference>
<keyword evidence="6 9" id="KW-0133">Cell shape</keyword>
<gene>
    <name evidence="11" type="ORF">Ljor_1441</name>
</gene>
<comment type="pathway">
    <text evidence="1 9">Cell wall biogenesis; peptidoglycan biosynthesis.</text>
</comment>
<dbReference type="Pfam" id="PF03734">
    <property type="entry name" value="YkuD"/>
    <property type="match status" value="1"/>
</dbReference>
<evidence type="ECO:0000256" key="3">
    <source>
        <dbReference type="ARBA" id="ARBA00022676"/>
    </source>
</evidence>
<dbReference type="CDD" id="cd16913">
    <property type="entry name" value="YkuD_like"/>
    <property type="match status" value="1"/>
</dbReference>
<keyword evidence="12" id="KW-1185">Reference proteome</keyword>
<evidence type="ECO:0000256" key="2">
    <source>
        <dbReference type="ARBA" id="ARBA00005992"/>
    </source>
</evidence>
<feature type="domain" description="L,D-TPase catalytic" evidence="10">
    <location>
        <begin position="97"/>
        <end position="232"/>
    </location>
</feature>
<dbReference type="PANTHER" id="PTHR30582:SF24">
    <property type="entry name" value="L,D-TRANSPEPTIDASE ERFK_SRFK-RELATED"/>
    <property type="match status" value="1"/>
</dbReference>
<evidence type="ECO:0000256" key="7">
    <source>
        <dbReference type="ARBA" id="ARBA00022984"/>
    </source>
</evidence>
<keyword evidence="8 9" id="KW-0961">Cell wall biogenesis/degradation</keyword>
<keyword evidence="5" id="KW-0378">Hydrolase</keyword>
<comment type="similarity">
    <text evidence="2">Belongs to the YkuD family.</text>
</comment>
<proteinExistence type="inferred from homology"/>
<keyword evidence="7 9" id="KW-0573">Peptidoglycan synthesis</keyword>
<keyword evidence="4" id="KW-0808">Transferase</keyword>
<dbReference type="GO" id="GO:0071972">
    <property type="term" value="F:peptidoglycan L,D-transpeptidase activity"/>
    <property type="evidence" value="ECO:0007669"/>
    <property type="project" value="TreeGrafter"/>
</dbReference>
<protein>
    <submittedName>
        <fullName evidence="11">Putative ErfK/YbiS/YcfS/YnhG family protein</fullName>
    </submittedName>
</protein>
<dbReference type="Proteomes" id="UP000055035">
    <property type="component" value="Unassembled WGS sequence"/>
</dbReference>
<dbReference type="InterPro" id="IPR050979">
    <property type="entry name" value="LD-transpeptidase"/>
</dbReference>
<dbReference type="GO" id="GO:0071555">
    <property type="term" value="P:cell wall organization"/>
    <property type="evidence" value="ECO:0007669"/>
    <property type="project" value="UniProtKB-UniRule"/>
</dbReference>
<reference evidence="11 12" key="1">
    <citation type="submission" date="2015-11" db="EMBL/GenBank/DDBJ databases">
        <title>Genomic analysis of 38 Legionella species identifies large and diverse effector repertoires.</title>
        <authorList>
            <person name="Burstein D."/>
            <person name="Amaro F."/>
            <person name="Zusman T."/>
            <person name="Lifshitz Z."/>
            <person name="Cohen O."/>
            <person name="Gilbert J.A."/>
            <person name="Pupko T."/>
            <person name="Shuman H.A."/>
            <person name="Segal G."/>
        </authorList>
    </citation>
    <scope>NUCLEOTIDE SEQUENCE [LARGE SCALE GENOMIC DNA]</scope>
    <source>
        <strain evidence="11 12">BL-540</strain>
    </source>
</reference>
<dbReference type="EMBL" id="LNYJ01000011">
    <property type="protein sequence ID" value="KTD17135.1"/>
    <property type="molecule type" value="Genomic_DNA"/>
</dbReference>
<evidence type="ECO:0000259" key="10">
    <source>
        <dbReference type="PROSITE" id="PS52029"/>
    </source>
</evidence>
<accession>A0A0W0VAN6</accession>
<dbReference type="InterPro" id="IPR038063">
    <property type="entry name" value="Transpep_catalytic_dom"/>
</dbReference>
<dbReference type="AlphaFoldDB" id="A0A0W0VAN6"/>
<sequence length="297" mass="33069">MSLASPSKIFLFCILFFLSIVVWSSTYVLSAQDDLIGGIQAIYPQSGETLLEVGLRYDMGYYEMARANPHIDLAATLFEHNQIIIPSQFILPAAPRKGIVINLAEYRLYYFPPDDNVVITMPVGIGRKGWQTPLGQTKVVSKERNPVWHPSAKLQAEAAKHGTLLPNEFPAGEDNPLGKHLLRLGWSTYLIHGTNRPEGVGAQVSAGCIRMLPEDIEYLFNHVTVGTSVLVVNQPVKFGYLDNRLYVEIHPALAGHASQNLAHLTKERLTRFSLKGINYKVLQNELNKPTGLPKRLT</sequence>
<evidence type="ECO:0000256" key="8">
    <source>
        <dbReference type="ARBA" id="ARBA00023316"/>
    </source>
</evidence>
<evidence type="ECO:0000256" key="5">
    <source>
        <dbReference type="ARBA" id="ARBA00022801"/>
    </source>
</evidence>
<feature type="active site" description="Nucleophile" evidence="9">
    <location>
        <position position="208"/>
    </location>
</feature>
<feature type="active site" description="Proton donor/acceptor" evidence="9">
    <location>
        <position position="192"/>
    </location>
</feature>
<dbReference type="PATRIC" id="fig|456.5.peg.1542"/>
<dbReference type="STRING" id="456.Ljor_1441"/>
<evidence type="ECO:0000256" key="4">
    <source>
        <dbReference type="ARBA" id="ARBA00022679"/>
    </source>
</evidence>
<keyword evidence="3" id="KW-0328">Glycosyltransferase</keyword>
<dbReference type="Gene3D" id="2.40.440.10">
    <property type="entry name" value="L,D-transpeptidase catalytic domain-like"/>
    <property type="match status" value="1"/>
</dbReference>
<name>A0A0W0VAN6_9GAMM</name>